<keyword evidence="2" id="KW-0175">Coiled coil</keyword>
<dbReference type="PROSITE" id="PS50144">
    <property type="entry name" value="MATH"/>
    <property type="match status" value="1"/>
</dbReference>
<protein>
    <submittedName>
        <fullName evidence="4">15947_t:CDS:1</fullName>
    </submittedName>
</protein>
<evidence type="ECO:0000256" key="2">
    <source>
        <dbReference type="ARBA" id="ARBA00023054"/>
    </source>
</evidence>
<dbReference type="InterPro" id="IPR008974">
    <property type="entry name" value="TRAF-like"/>
</dbReference>
<evidence type="ECO:0000313" key="4">
    <source>
        <dbReference type="EMBL" id="CAG8794004.1"/>
    </source>
</evidence>
<keyword evidence="5" id="KW-1185">Reference proteome</keyword>
<dbReference type="Gene3D" id="3.10.20.90">
    <property type="entry name" value="Phosphatidylinositol 3-kinase Catalytic Subunit, Chain A, domain 1"/>
    <property type="match status" value="2"/>
</dbReference>
<feature type="domain" description="MATH" evidence="3">
    <location>
        <begin position="1"/>
        <end position="144"/>
    </location>
</feature>
<proteinExistence type="predicted"/>
<reference evidence="4 5" key="1">
    <citation type="submission" date="2021-06" db="EMBL/GenBank/DDBJ databases">
        <authorList>
            <person name="Kallberg Y."/>
            <person name="Tangrot J."/>
            <person name="Rosling A."/>
        </authorList>
    </citation>
    <scope>NUCLEOTIDE SEQUENCE [LARGE SCALE GENOMIC DNA]</scope>
    <source>
        <strain evidence="4 5">120-4 pot B 10/14</strain>
    </source>
</reference>
<dbReference type="InterPro" id="IPR050804">
    <property type="entry name" value="MCC"/>
</dbReference>
<evidence type="ECO:0000259" key="3">
    <source>
        <dbReference type="PROSITE" id="PS50144"/>
    </source>
</evidence>
<comment type="caution">
    <text evidence="4">The sequence shown here is derived from an EMBL/GenBank/DDBJ whole genome shotgun (WGS) entry which is preliminary data.</text>
</comment>
<keyword evidence="1" id="KW-0833">Ubl conjugation pathway</keyword>
<dbReference type="InterPro" id="IPR002083">
    <property type="entry name" value="MATH/TRAF_dom"/>
</dbReference>
<dbReference type="EMBL" id="CAJVQB010020273">
    <property type="protein sequence ID" value="CAG8794004.1"/>
    <property type="molecule type" value="Genomic_DNA"/>
</dbReference>
<accession>A0ABN7VR54</accession>
<dbReference type="Pfam" id="PF12436">
    <property type="entry name" value="USP7_ICP0_bdg"/>
    <property type="match status" value="1"/>
</dbReference>
<evidence type="ECO:0000313" key="5">
    <source>
        <dbReference type="Proteomes" id="UP000789901"/>
    </source>
</evidence>
<name>A0ABN7VR54_GIGMA</name>
<dbReference type="Pfam" id="PF22486">
    <property type="entry name" value="MATH_2"/>
    <property type="match status" value="1"/>
</dbReference>
<sequence length="500" mass="58565">MISMKNYPTIANEVMPDLGYEIKDFQYYTWRITGWSGLEKRITSPEFETSGWKWNTDVVSIYLDFADPEGAPVGWCSYVQFALLLWNPEDPTSYVSNNAHHRFTAKEPDWGFTRFYPLHKLFAPSENRTRPLIENNACNITAFICIVKDPTDVIWHDFKNEEIKAEESHLYLSAKHFRFSTLNSPSDTNFDDRRYPLTAIPQLKVLKSETYRNFKRMAAKRFGYSSEQIRFWVFINRQNKTVRPKILLTDNFLDMTIEKIYTTKAAKQNELKFFLEAVDKPANCISRFPQAEGDFRHIIIFIKYFNSDMQSLEGLGYLYVKEIDKVSDIIPFLCEKKGFPQLTPLKIYEEIRPNMIEEMKPNLTFQQSEIQDGDIICFQKALTQKALTEEEVQGHTTAGRICDIPAFYESLSMRIVVHFKPRYKDREPNPEFELVLNKEYTYDDITIRVAARLSTNPLKFRFTRAYGTVVERATAQTLSEMLESIPSKWPNILIYETLDI</sequence>
<dbReference type="InterPro" id="IPR024729">
    <property type="entry name" value="USP7_ICP0-binding_dom"/>
</dbReference>
<dbReference type="PANTHER" id="PTHR46236:SF35">
    <property type="entry name" value="MATH DOMAIN-CONTAINING PROTEIN"/>
    <property type="match status" value="1"/>
</dbReference>
<dbReference type="Gene3D" id="2.60.210.10">
    <property type="entry name" value="Apoptosis, Tumor Necrosis Factor Receptor Associated Protein 2, Chain A"/>
    <property type="match status" value="1"/>
</dbReference>
<dbReference type="PANTHER" id="PTHR46236">
    <property type="entry name" value="TRAF-LIKE SUPERFAMILY PROTEIN"/>
    <property type="match status" value="1"/>
</dbReference>
<dbReference type="Proteomes" id="UP000789901">
    <property type="component" value="Unassembled WGS sequence"/>
</dbReference>
<organism evidence="4 5">
    <name type="scientific">Gigaspora margarita</name>
    <dbReference type="NCBI Taxonomy" id="4874"/>
    <lineage>
        <taxon>Eukaryota</taxon>
        <taxon>Fungi</taxon>
        <taxon>Fungi incertae sedis</taxon>
        <taxon>Mucoromycota</taxon>
        <taxon>Glomeromycotina</taxon>
        <taxon>Glomeromycetes</taxon>
        <taxon>Diversisporales</taxon>
        <taxon>Gigasporaceae</taxon>
        <taxon>Gigaspora</taxon>
    </lineage>
</organism>
<gene>
    <name evidence="4" type="ORF">GMARGA_LOCUS21701</name>
</gene>
<dbReference type="SUPFAM" id="SSF49599">
    <property type="entry name" value="TRAF domain-like"/>
    <property type="match status" value="1"/>
</dbReference>
<evidence type="ECO:0000256" key="1">
    <source>
        <dbReference type="ARBA" id="ARBA00022786"/>
    </source>
</evidence>